<dbReference type="RefSeq" id="WP_072938572.1">
    <property type="nucleotide sequence ID" value="NZ_FQWO01000001.1"/>
</dbReference>
<evidence type="ECO:0000313" key="3">
    <source>
        <dbReference type="EMBL" id="SHG27775.1"/>
    </source>
</evidence>
<evidence type="ECO:0000313" key="4">
    <source>
        <dbReference type="Proteomes" id="UP000184384"/>
    </source>
</evidence>
<dbReference type="AlphaFoldDB" id="A0A1M5IHN2"/>
<reference evidence="3" key="1">
    <citation type="submission" date="2016-11" db="EMBL/GenBank/DDBJ databases">
        <authorList>
            <person name="Jaros S."/>
            <person name="Januszkiewicz K."/>
            <person name="Wedrychowicz H."/>
        </authorList>
    </citation>
    <scope>NUCLEOTIDE SEQUENCE [LARGE SCALE GENOMIC DNA]</scope>
    <source>
        <strain evidence="3">DSM 19729</strain>
    </source>
</reference>
<accession>A0A1M5IHN2</accession>
<keyword evidence="5" id="KW-1185">Reference proteome</keyword>
<keyword evidence="1" id="KW-0732">Signal</keyword>
<dbReference type="STRING" id="280093.SAMN05443373_101256"/>
<proteinExistence type="predicted"/>
<evidence type="ECO:0000313" key="5">
    <source>
        <dbReference type="Proteomes" id="UP000237771"/>
    </source>
</evidence>
<reference evidence="4" key="2">
    <citation type="submission" date="2016-11" db="EMBL/GenBank/DDBJ databases">
        <authorList>
            <person name="Varghese N."/>
            <person name="Submissions S."/>
        </authorList>
    </citation>
    <scope>NUCLEOTIDE SEQUENCE [LARGE SCALE GENOMIC DNA]</scope>
    <source>
        <strain evidence="4">DSM 19729</strain>
    </source>
</reference>
<dbReference type="EMBL" id="PVUB01000001">
    <property type="protein sequence ID" value="PRZ27971.1"/>
    <property type="molecule type" value="Genomic_DNA"/>
</dbReference>
<organism evidence="3 4">
    <name type="scientific">Flavobacterium granuli</name>
    <dbReference type="NCBI Taxonomy" id="280093"/>
    <lineage>
        <taxon>Bacteria</taxon>
        <taxon>Pseudomonadati</taxon>
        <taxon>Bacteroidota</taxon>
        <taxon>Flavobacteriia</taxon>
        <taxon>Flavobacteriales</taxon>
        <taxon>Flavobacteriaceae</taxon>
        <taxon>Flavobacterium</taxon>
    </lineage>
</organism>
<dbReference type="OrthoDB" id="1200606at2"/>
<feature type="signal peptide" evidence="1">
    <location>
        <begin position="1"/>
        <end position="19"/>
    </location>
</feature>
<dbReference type="InterPro" id="IPR018550">
    <property type="entry name" value="Lipid-A_deacylase-rel"/>
</dbReference>
<dbReference type="EMBL" id="FQWO01000001">
    <property type="protein sequence ID" value="SHG27775.1"/>
    <property type="molecule type" value="Genomic_DNA"/>
</dbReference>
<gene>
    <name evidence="2" type="ORF">BC624_101256</name>
    <name evidence="3" type="ORF">SAMN05443373_101256</name>
</gene>
<name>A0A1M5IHN2_9FLAO</name>
<evidence type="ECO:0000313" key="2">
    <source>
        <dbReference type="EMBL" id="PRZ27971.1"/>
    </source>
</evidence>
<reference evidence="2 5" key="3">
    <citation type="submission" date="2018-03" db="EMBL/GenBank/DDBJ databases">
        <title>Genomic Encyclopedia of Archaeal and Bacterial Type Strains, Phase II (KMG-II): from individual species to whole genera.</title>
        <authorList>
            <person name="Goeker M."/>
        </authorList>
    </citation>
    <scope>NUCLEOTIDE SEQUENCE [LARGE SCALE GENOMIC DNA]</scope>
    <source>
        <strain evidence="2 5">DSM 17797</strain>
    </source>
</reference>
<evidence type="ECO:0000256" key="1">
    <source>
        <dbReference type="SAM" id="SignalP"/>
    </source>
</evidence>
<sequence>MKAKMFTLVFLLFSMTFYAQEKRRDFSVGVFYGFGRNINKEDYFYNSHCFKLRISGVIKESKHFRYELFIQPQLNFVKHKLLNLNYVSEDLPDYIQKREEFGNLKSITDYVFNVGFVIKKSISERYDVFVLVSTGPMITDTETERLSKGFAFSSVLSMGIAINYSHFSFEFGPNYNHISNAGLQETNSGYSVLNFELGLKYRL</sequence>
<dbReference type="Gene3D" id="2.40.160.20">
    <property type="match status" value="1"/>
</dbReference>
<dbReference type="Pfam" id="PF09411">
    <property type="entry name" value="PagL"/>
    <property type="match status" value="1"/>
</dbReference>
<protein>
    <submittedName>
        <fullName evidence="3">Lipid A 3-O-deacylase (PagL)</fullName>
    </submittedName>
    <submittedName>
        <fullName evidence="2">Lipid A 3-O-deacylase PagL</fullName>
    </submittedName>
</protein>
<feature type="chain" id="PRO_5009911099" evidence="1">
    <location>
        <begin position="20"/>
        <end position="203"/>
    </location>
</feature>
<dbReference type="Proteomes" id="UP000237771">
    <property type="component" value="Unassembled WGS sequence"/>
</dbReference>
<dbReference type="Proteomes" id="UP000184384">
    <property type="component" value="Unassembled WGS sequence"/>
</dbReference>